<dbReference type="InterPro" id="IPR036264">
    <property type="entry name" value="Bact_exopeptidase_dim_dom"/>
</dbReference>
<dbReference type="Gene3D" id="3.40.630.10">
    <property type="entry name" value="Zn peptidases"/>
    <property type="match status" value="1"/>
</dbReference>
<proteinExistence type="predicted"/>
<dbReference type="InterPro" id="IPR017439">
    <property type="entry name" value="Amidohydrolase"/>
</dbReference>
<name>A0A4R5ELH9_9RHOB</name>
<dbReference type="Gene3D" id="3.30.70.360">
    <property type="match status" value="1"/>
</dbReference>
<protein>
    <submittedName>
        <fullName evidence="4">Amidohydrolase</fullName>
    </submittedName>
</protein>
<dbReference type="CDD" id="cd05666">
    <property type="entry name" value="M20_Acy1-like"/>
    <property type="match status" value="1"/>
</dbReference>
<feature type="binding site" evidence="2">
    <location>
        <position position="138"/>
    </location>
    <ligand>
        <name>Mn(2+)</name>
        <dbReference type="ChEBI" id="CHEBI:29035"/>
        <label>2</label>
    </ligand>
</feature>
<evidence type="ECO:0000313" key="5">
    <source>
        <dbReference type="Proteomes" id="UP000294662"/>
    </source>
</evidence>
<dbReference type="RefSeq" id="WP_132830616.1">
    <property type="nucleotide sequence ID" value="NZ_SMFP01000012.1"/>
</dbReference>
<comment type="caution">
    <text evidence="4">The sequence shown here is derived from an EMBL/GenBank/DDBJ whole genome shotgun (WGS) entry which is preliminary data.</text>
</comment>
<dbReference type="SUPFAM" id="SSF55031">
    <property type="entry name" value="Bacterial exopeptidase dimerisation domain"/>
    <property type="match status" value="1"/>
</dbReference>
<gene>
    <name evidence="4" type="ORF">E1B25_16440</name>
</gene>
<keyword evidence="2" id="KW-0479">Metal-binding</keyword>
<dbReference type="InterPro" id="IPR011650">
    <property type="entry name" value="Peptidase_M20_dimer"/>
</dbReference>
<evidence type="ECO:0000313" key="4">
    <source>
        <dbReference type="EMBL" id="TDE35551.1"/>
    </source>
</evidence>
<dbReference type="Pfam" id="PF01546">
    <property type="entry name" value="Peptidase_M20"/>
    <property type="match status" value="1"/>
</dbReference>
<keyword evidence="5" id="KW-1185">Reference proteome</keyword>
<feature type="domain" description="Peptidase M20 dimerisation" evidence="3">
    <location>
        <begin position="184"/>
        <end position="284"/>
    </location>
</feature>
<keyword evidence="2" id="KW-0464">Manganese</keyword>
<dbReference type="GO" id="GO:0050118">
    <property type="term" value="F:N-acetyldiaminopimelate deacetylase activity"/>
    <property type="evidence" value="ECO:0007669"/>
    <property type="project" value="UniProtKB-ARBA"/>
</dbReference>
<comment type="cofactor">
    <cofactor evidence="2">
        <name>Mn(2+)</name>
        <dbReference type="ChEBI" id="CHEBI:29035"/>
    </cofactor>
    <text evidence="2">The Mn(2+) ion enhances activity.</text>
</comment>
<dbReference type="InterPro" id="IPR002933">
    <property type="entry name" value="Peptidase_M20"/>
</dbReference>
<dbReference type="Pfam" id="PF07687">
    <property type="entry name" value="M20_dimer"/>
    <property type="match status" value="1"/>
</dbReference>
<evidence type="ECO:0000256" key="1">
    <source>
        <dbReference type="ARBA" id="ARBA00022801"/>
    </source>
</evidence>
<keyword evidence="1 4" id="KW-0378">Hydrolase</keyword>
<dbReference type="AlphaFoldDB" id="A0A4R5ELH9"/>
<dbReference type="Proteomes" id="UP000294662">
    <property type="component" value="Unassembled WGS sequence"/>
</dbReference>
<dbReference type="PANTHER" id="PTHR11014">
    <property type="entry name" value="PEPTIDASE M20 FAMILY MEMBER"/>
    <property type="match status" value="1"/>
</dbReference>
<dbReference type="FunFam" id="3.30.70.360:FF:000001">
    <property type="entry name" value="N-acetyldiaminopimelate deacetylase"/>
    <property type="match status" value="1"/>
</dbReference>
<accession>A0A4R5ELH9</accession>
<dbReference type="OrthoDB" id="9777385at2"/>
<dbReference type="EMBL" id="SMFP01000012">
    <property type="protein sequence ID" value="TDE35551.1"/>
    <property type="molecule type" value="Genomic_DNA"/>
</dbReference>
<feature type="binding site" evidence="2">
    <location>
        <position position="103"/>
    </location>
    <ligand>
        <name>Mn(2+)</name>
        <dbReference type="ChEBI" id="CHEBI:29035"/>
        <label>2</label>
    </ligand>
</feature>
<organism evidence="4 5">
    <name type="scientific">Antarcticimicrobium sediminis</name>
    <dbReference type="NCBI Taxonomy" id="2546227"/>
    <lineage>
        <taxon>Bacteria</taxon>
        <taxon>Pseudomonadati</taxon>
        <taxon>Pseudomonadota</taxon>
        <taxon>Alphaproteobacteria</taxon>
        <taxon>Rhodobacterales</taxon>
        <taxon>Paracoccaceae</taxon>
        <taxon>Antarcticimicrobium</taxon>
    </lineage>
</organism>
<dbReference type="GO" id="GO:0046872">
    <property type="term" value="F:metal ion binding"/>
    <property type="evidence" value="ECO:0007669"/>
    <property type="project" value="UniProtKB-KW"/>
</dbReference>
<reference evidence="4 5" key="1">
    <citation type="submission" date="2019-03" db="EMBL/GenBank/DDBJ databases">
        <authorList>
            <person name="Zhang S."/>
        </authorList>
    </citation>
    <scope>NUCLEOTIDE SEQUENCE [LARGE SCALE GENOMIC DNA]</scope>
    <source>
        <strain evidence="4 5">S4J41</strain>
    </source>
</reference>
<feature type="binding site" evidence="2">
    <location>
        <position position="105"/>
    </location>
    <ligand>
        <name>Mn(2+)</name>
        <dbReference type="ChEBI" id="CHEBI:29035"/>
        <label>2</label>
    </ligand>
</feature>
<dbReference type="PANTHER" id="PTHR11014:SF63">
    <property type="entry name" value="METALLOPEPTIDASE, PUTATIVE (AFU_ORTHOLOGUE AFUA_6G09600)-RELATED"/>
    <property type="match status" value="1"/>
</dbReference>
<evidence type="ECO:0000256" key="2">
    <source>
        <dbReference type="PIRSR" id="PIRSR005962-1"/>
    </source>
</evidence>
<feature type="binding site" evidence="2">
    <location>
        <position position="360"/>
    </location>
    <ligand>
        <name>Mn(2+)</name>
        <dbReference type="ChEBI" id="CHEBI:29035"/>
        <label>2</label>
    </ligand>
</feature>
<dbReference type="NCBIfam" id="TIGR01891">
    <property type="entry name" value="amidohydrolases"/>
    <property type="match status" value="1"/>
</dbReference>
<dbReference type="GO" id="GO:0019877">
    <property type="term" value="P:diaminopimelate biosynthetic process"/>
    <property type="evidence" value="ECO:0007669"/>
    <property type="project" value="UniProtKB-ARBA"/>
</dbReference>
<evidence type="ECO:0000259" key="3">
    <source>
        <dbReference type="Pfam" id="PF07687"/>
    </source>
</evidence>
<dbReference type="PIRSF" id="PIRSF005962">
    <property type="entry name" value="Pept_M20D_amidohydro"/>
    <property type="match status" value="1"/>
</dbReference>
<feature type="binding site" evidence="2">
    <location>
        <position position="164"/>
    </location>
    <ligand>
        <name>Mn(2+)</name>
        <dbReference type="ChEBI" id="CHEBI:29035"/>
        <label>2</label>
    </ligand>
</feature>
<dbReference type="SUPFAM" id="SSF53187">
    <property type="entry name" value="Zn-dependent exopeptidases"/>
    <property type="match status" value="1"/>
</dbReference>
<sequence>MGLIKEIVAQKDEFAAWRRAMHENPGIGFEESFAAELVETKLHEFGFDEVHTCVGKTGVVGVLRGKRASNRAIGLRADMDALPILEETGKVYASKTPGVMHACGHDGHTATLLAAASHMSRTRDFSGTVHFIFQPAEEGLGGALAMLNDGLFERFPCDRIYAYHNAPGLEFGHVYMRHGRAMAGSTFFTIKIQGKGGHAAMPAATIDPTQIASNIVLTAQSIVSRNLDTEEKGILSFTDVYAGTNSHNVIPDKATLKGCFRYFDAVVGNKMKDRFTAIIQSVANSYGGTSEVEYVDTFAPLVNDAEATDIAAAVAGNVVGKDKVHTDLPAMPGSEDFSFLMEKIPGNYLFVGAGPGASPHNPNYDFNDEIIPAAASYFCRLVETELA</sequence>